<name>A0A090IXM1_9BACI</name>
<dbReference type="AlphaFoldDB" id="A0A090IXM1"/>
<evidence type="ECO:0000256" key="1">
    <source>
        <dbReference type="ARBA" id="ARBA00008558"/>
    </source>
</evidence>
<keyword evidence="2" id="KW-0413">Isomerase</keyword>
<accession>A0A090IXM1</accession>
<dbReference type="PANTHER" id="PTHR15108">
    <property type="entry name" value="N-ACYLGLUCOSAMINE-2-EPIMERASE"/>
    <property type="match status" value="1"/>
</dbReference>
<dbReference type="Proteomes" id="UP000040576">
    <property type="component" value="Unassembled WGS sequence"/>
</dbReference>
<proteinExistence type="inferred from homology"/>
<dbReference type="SUPFAM" id="SSF48208">
    <property type="entry name" value="Six-hairpin glycosidases"/>
    <property type="match status" value="1"/>
</dbReference>
<evidence type="ECO:0000313" key="4">
    <source>
        <dbReference type="Proteomes" id="UP000040576"/>
    </source>
</evidence>
<gene>
    <name evidence="3" type="ORF">BT1A1_1378</name>
</gene>
<dbReference type="Gene3D" id="1.50.10.10">
    <property type="match status" value="1"/>
</dbReference>
<keyword evidence="4" id="KW-1185">Reference proteome</keyword>
<comment type="similarity">
    <text evidence="1">Belongs to the N-acylglucosamine 2-epimerase family.</text>
</comment>
<dbReference type="InterPro" id="IPR010819">
    <property type="entry name" value="AGE/CE"/>
</dbReference>
<dbReference type="GO" id="GO:0005975">
    <property type="term" value="P:carbohydrate metabolic process"/>
    <property type="evidence" value="ECO:0007669"/>
    <property type="project" value="InterPro"/>
</dbReference>
<dbReference type="EMBL" id="CCRF01000044">
    <property type="protein sequence ID" value="CEE01208.1"/>
    <property type="molecule type" value="Genomic_DNA"/>
</dbReference>
<dbReference type="InterPro" id="IPR012341">
    <property type="entry name" value="6hp_glycosidase-like_sf"/>
</dbReference>
<dbReference type="RefSeq" id="WP_231553307.1">
    <property type="nucleotide sequence ID" value="NZ_CCRF01000044.1"/>
</dbReference>
<protein>
    <submittedName>
        <fullName evidence="3">N-acylglucosamine 2-epimerase</fullName>
    </submittedName>
</protein>
<reference evidence="3 4" key="1">
    <citation type="submission" date="2014-07" db="EMBL/GenBank/DDBJ databases">
        <authorList>
            <person name="Wibberg Daniel"/>
        </authorList>
    </citation>
    <scope>NUCLEOTIDE SEQUENCE [LARGE SCALE GENOMIC DNA]</scope>
</reference>
<evidence type="ECO:0000256" key="2">
    <source>
        <dbReference type="ARBA" id="ARBA00023235"/>
    </source>
</evidence>
<dbReference type="Pfam" id="PF07221">
    <property type="entry name" value="GlcNAc_2-epim"/>
    <property type="match status" value="1"/>
</dbReference>
<evidence type="ECO:0000313" key="3">
    <source>
        <dbReference type="EMBL" id="CEE01208.1"/>
    </source>
</evidence>
<organism evidence="3 4">
    <name type="scientific">Caldibacillus thermoamylovorans</name>
    <dbReference type="NCBI Taxonomy" id="35841"/>
    <lineage>
        <taxon>Bacteria</taxon>
        <taxon>Bacillati</taxon>
        <taxon>Bacillota</taxon>
        <taxon>Bacilli</taxon>
        <taxon>Bacillales</taxon>
        <taxon>Bacillaceae</taxon>
        <taxon>Caldibacillus</taxon>
    </lineage>
</organism>
<sequence>MEGGTEDGAKIAEFFISQFFKTHFLDTVNFYAPRCIDKVFGGYINCFLDDGTICDYETKQLVGQARFVFIFSVASLLKPDQAYRKLAEHGISFLQSHQRDHKHGGYYWKLKGRSVSNSAKRAYGHAFVLLAAAMATKAGISSAVPMIADTFDILERYFWREKEGLYLDEISADWSEISPYRGQNANMHLCEAMMTAYEATGNKRYFERLYKVYLNFHL</sequence>
<dbReference type="InterPro" id="IPR008928">
    <property type="entry name" value="6-hairpin_glycosidase_sf"/>
</dbReference>
<dbReference type="GO" id="GO:0016853">
    <property type="term" value="F:isomerase activity"/>
    <property type="evidence" value="ECO:0007669"/>
    <property type="project" value="UniProtKB-KW"/>
</dbReference>